<dbReference type="Proteomes" id="UP000743370">
    <property type="component" value="Unassembled WGS sequence"/>
</dbReference>
<organism evidence="1 2">
    <name type="scientific">Phaseolus angularis</name>
    <name type="common">Azuki bean</name>
    <name type="synonym">Vigna angularis</name>
    <dbReference type="NCBI Taxonomy" id="3914"/>
    <lineage>
        <taxon>Eukaryota</taxon>
        <taxon>Viridiplantae</taxon>
        <taxon>Streptophyta</taxon>
        <taxon>Embryophyta</taxon>
        <taxon>Tracheophyta</taxon>
        <taxon>Spermatophyta</taxon>
        <taxon>Magnoliopsida</taxon>
        <taxon>eudicotyledons</taxon>
        <taxon>Gunneridae</taxon>
        <taxon>Pentapetalae</taxon>
        <taxon>rosids</taxon>
        <taxon>fabids</taxon>
        <taxon>Fabales</taxon>
        <taxon>Fabaceae</taxon>
        <taxon>Papilionoideae</taxon>
        <taxon>50 kb inversion clade</taxon>
        <taxon>NPAAA clade</taxon>
        <taxon>indigoferoid/millettioid clade</taxon>
        <taxon>Phaseoleae</taxon>
        <taxon>Vigna</taxon>
    </lineage>
</organism>
<accession>A0A8T0KW60</accession>
<dbReference type="EMBL" id="JABFOF010000002">
    <property type="protein sequence ID" value="KAG2404570.1"/>
    <property type="molecule type" value="Genomic_DNA"/>
</dbReference>
<evidence type="ECO:0000313" key="1">
    <source>
        <dbReference type="EMBL" id="KAG2404570.1"/>
    </source>
</evidence>
<comment type="caution">
    <text evidence="1">The sequence shown here is derived from an EMBL/GenBank/DDBJ whole genome shotgun (WGS) entry which is preliminary data.</text>
</comment>
<gene>
    <name evidence="1" type="ORF">HKW66_Vig0114920</name>
</gene>
<dbReference type="AlphaFoldDB" id="A0A8T0KW60"/>
<proteinExistence type="predicted"/>
<name>A0A8T0KW60_PHAAN</name>
<evidence type="ECO:0000313" key="2">
    <source>
        <dbReference type="Proteomes" id="UP000743370"/>
    </source>
</evidence>
<protein>
    <submittedName>
        <fullName evidence="1">Uncharacterized protein</fullName>
    </submittedName>
</protein>
<reference evidence="1 2" key="1">
    <citation type="submission" date="2020-05" db="EMBL/GenBank/DDBJ databases">
        <title>Vigna angularis (adzuki bean) Var. LongXiaoDou No. 4 denovo assembly.</title>
        <authorList>
            <person name="Xiang H."/>
        </authorList>
    </citation>
    <scope>NUCLEOTIDE SEQUENCE [LARGE SCALE GENOMIC DNA]</scope>
    <source>
        <tissue evidence="1">Leaf</tissue>
    </source>
</reference>
<sequence>MWRPQSPPLFLFPSGFLIELDEMLEQKKIHMCNHSYANNPDKILVEKKINLSKCESDDDDEEQKALEDLVKEHAKAKETY</sequence>